<comment type="caution">
    <text evidence="1">The sequence shown here is derived from an EMBL/GenBank/DDBJ whole genome shotgun (WGS) entry which is preliminary data.</text>
</comment>
<proteinExistence type="predicted"/>
<organism evidence="1 2">
    <name type="scientific">Rubrivivax rivuli</name>
    <dbReference type="NCBI Taxonomy" id="1862385"/>
    <lineage>
        <taxon>Bacteria</taxon>
        <taxon>Pseudomonadati</taxon>
        <taxon>Pseudomonadota</taxon>
        <taxon>Betaproteobacteria</taxon>
        <taxon>Burkholderiales</taxon>
        <taxon>Sphaerotilaceae</taxon>
        <taxon>Rubrivivax</taxon>
    </lineage>
</organism>
<sequence length="148" mass="16442">MQRFPVRLPALWRQAFPSVMLGALAGQGWGWLQGEPFSWPQSLPLMAAAAVTVVMIHLLMPTEAGPEGLKLGTFWGWRRSVGWEDIASAEHLRGVPLVVGIRLRDRQGRNYLLPRDTLHLAALHALALSRGGPQHPLTLALEVPMYRL</sequence>
<dbReference type="AlphaFoldDB" id="A0A437RRF5"/>
<keyword evidence="2" id="KW-1185">Reference proteome</keyword>
<name>A0A437RRF5_9BURK</name>
<evidence type="ECO:0000313" key="1">
    <source>
        <dbReference type="EMBL" id="RVU49275.1"/>
    </source>
</evidence>
<dbReference type="Proteomes" id="UP000285575">
    <property type="component" value="Unassembled WGS sequence"/>
</dbReference>
<gene>
    <name evidence="1" type="ORF">EOE66_01490</name>
</gene>
<protein>
    <submittedName>
        <fullName evidence="1">Uncharacterized protein</fullName>
    </submittedName>
</protein>
<dbReference type="EMBL" id="SACR01000001">
    <property type="protein sequence ID" value="RVU49275.1"/>
    <property type="molecule type" value="Genomic_DNA"/>
</dbReference>
<reference evidence="1 2" key="1">
    <citation type="submission" date="2019-01" db="EMBL/GenBank/DDBJ databases">
        <authorList>
            <person name="Chen W.-M."/>
        </authorList>
    </citation>
    <scope>NUCLEOTIDE SEQUENCE [LARGE SCALE GENOMIC DNA]</scope>
    <source>
        <strain evidence="1 2">KYPY4</strain>
    </source>
</reference>
<evidence type="ECO:0000313" key="2">
    <source>
        <dbReference type="Proteomes" id="UP000285575"/>
    </source>
</evidence>
<dbReference type="RefSeq" id="WP_128226912.1">
    <property type="nucleotide sequence ID" value="NZ_SACR01000001.1"/>
</dbReference>
<dbReference type="OrthoDB" id="9181466at2"/>
<accession>A0A437RRF5</accession>